<accession>A0AAX1NBU0</accession>
<evidence type="ECO:0000313" key="1">
    <source>
        <dbReference type="EMBL" id="QWG05040.1"/>
    </source>
</evidence>
<sequence length="159" mass="18637">MPNLDLNILDQQDNGTFSSSYGKNLDKDLFDWIQLCISFGPSELSFTRLNTLAFFIFVELSGRHFGEPKRFEVSTQAKTFQEFMYRFNTFKTMKIPFQEWSQLIPLLFEALEEMLKRKSVNIKSEKSKKAFEKHSSLLKKITSDIKYDDKFTDFLNGAI</sequence>
<evidence type="ECO:0000313" key="2">
    <source>
        <dbReference type="Proteomes" id="UP000678679"/>
    </source>
</evidence>
<protein>
    <submittedName>
        <fullName evidence="1">Uncharacterized protein</fullName>
    </submittedName>
</protein>
<dbReference type="RefSeq" id="WP_169662277.1">
    <property type="nucleotide sequence ID" value="NZ_CP076133.1"/>
</dbReference>
<keyword evidence="2" id="KW-1185">Reference proteome</keyword>
<reference evidence="1 2" key="1">
    <citation type="submission" date="2021-05" db="EMBL/GenBank/DDBJ databases">
        <title>Comparative genomic studies on the polysaccharide-degrading batcterial strains of the Flammeovirga genus.</title>
        <authorList>
            <person name="Zewei F."/>
            <person name="Zheng Z."/>
            <person name="Yu L."/>
            <person name="Ruyue G."/>
            <person name="Yanhong M."/>
            <person name="Yuanyuan C."/>
            <person name="Jingyan G."/>
            <person name="Wenjun H."/>
        </authorList>
    </citation>
    <scope>NUCLEOTIDE SEQUENCE [LARGE SCALE GENOMIC DNA]</scope>
    <source>
        <strain evidence="1 2">NBRC:100898</strain>
    </source>
</reference>
<dbReference type="AlphaFoldDB" id="A0AAX1NBU0"/>
<proteinExistence type="predicted"/>
<dbReference type="EMBL" id="CP076133">
    <property type="protein sequence ID" value="QWG05040.1"/>
    <property type="molecule type" value="Genomic_DNA"/>
</dbReference>
<dbReference type="KEGG" id="fya:KMW28_21695"/>
<gene>
    <name evidence="1" type="ORF">KMW28_21695</name>
</gene>
<organism evidence="1 2">
    <name type="scientific">Flammeovirga yaeyamensis</name>
    <dbReference type="NCBI Taxonomy" id="367791"/>
    <lineage>
        <taxon>Bacteria</taxon>
        <taxon>Pseudomonadati</taxon>
        <taxon>Bacteroidota</taxon>
        <taxon>Cytophagia</taxon>
        <taxon>Cytophagales</taxon>
        <taxon>Flammeovirgaceae</taxon>
        <taxon>Flammeovirga</taxon>
    </lineage>
</organism>
<dbReference type="Proteomes" id="UP000678679">
    <property type="component" value="Chromosome 2"/>
</dbReference>
<name>A0AAX1NBU0_9BACT</name>